<name>A0ABW6YL50_9ACTN</name>
<dbReference type="RefSeq" id="WP_391937154.1">
    <property type="nucleotide sequence ID" value="NZ_JBIBSM010000020.1"/>
</dbReference>
<protein>
    <submittedName>
        <fullName evidence="1">Aminoglycoside phosphotransferase family protein</fullName>
    </submittedName>
</protein>
<reference evidence="1 2" key="1">
    <citation type="submission" date="2024-10" db="EMBL/GenBank/DDBJ databases">
        <title>The Natural Products Discovery Center: Release of the First 8490 Sequenced Strains for Exploring Actinobacteria Biosynthetic Diversity.</title>
        <authorList>
            <person name="Kalkreuter E."/>
            <person name="Kautsar S.A."/>
            <person name="Yang D."/>
            <person name="Bader C.D."/>
            <person name="Teijaro C.N."/>
            <person name="Fluegel L."/>
            <person name="Davis C.M."/>
            <person name="Simpson J.R."/>
            <person name="Lauterbach L."/>
            <person name="Steele A.D."/>
            <person name="Gui C."/>
            <person name="Meng S."/>
            <person name="Li G."/>
            <person name="Viehrig K."/>
            <person name="Ye F."/>
            <person name="Su P."/>
            <person name="Kiefer A.F."/>
            <person name="Nichols A."/>
            <person name="Cepeda A.J."/>
            <person name="Yan W."/>
            <person name="Fan B."/>
            <person name="Jiang Y."/>
            <person name="Adhikari A."/>
            <person name="Zheng C.-J."/>
            <person name="Schuster L."/>
            <person name="Cowan T.M."/>
            <person name="Smanski M.J."/>
            <person name="Chevrette M.G."/>
            <person name="De Carvalho L.P.S."/>
            <person name="Shen B."/>
        </authorList>
    </citation>
    <scope>NUCLEOTIDE SEQUENCE [LARGE SCALE GENOMIC DNA]</scope>
    <source>
        <strain evidence="1 2">NPDC015755</strain>
    </source>
</reference>
<dbReference type="Pfam" id="PF04655">
    <property type="entry name" value="APH_6_hur"/>
    <property type="match status" value="1"/>
</dbReference>
<organism evidence="1 2">
    <name type="scientific">Streptomyces lateritius</name>
    <dbReference type="NCBI Taxonomy" id="67313"/>
    <lineage>
        <taxon>Bacteria</taxon>
        <taxon>Bacillati</taxon>
        <taxon>Actinomycetota</taxon>
        <taxon>Actinomycetes</taxon>
        <taxon>Kitasatosporales</taxon>
        <taxon>Streptomycetaceae</taxon>
        <taxon>Streptomyces</taxon>
    </lineage>
</organism>
<sequence>MDAEVGAGAVRVPEELAKSQARYNGDAGRAFVAALPGLAAGFLDRWGLRRTGPSMYGVASLVLPVIRTSDGVRAALKMQLLDEESAGEAVGLRAWDGRGAVRLLDEDPETGTLLLERLDETRHLSALGDPREATQIMAELLARLVAVPAPEGLRGLGDIAARMLEDVPGAAVRLGARDAAVLRDCAAAVREVVGEPGDRLLHWDLHVDNVLAAEREPWLAIDPKPLAGDPGFDLLPALTSDFDQDPAETLWRFDLMTEVLGLDRGRAVAWTLGRVLQNGLWDVEDGEDALDEEQVSIARTLLARSS</sequence>
<comment type="caution">
    <text evidence="1">The sequence shown here is derived from an EMBL/GenBank/DDBJ whole genome shotgun (WGS) entry which is preliminary data.</text>
</comment>
<accession>A0ABW6YL50</accession>
<dbReference type="EMBL" id="JBIBSM010000020">
    <property type="protein sequence ID" value="MFF8280187.1"/>
    <property type="molecule type" value="Genomic_DNA"/>
</dbReference>
<gene>
    <name evidence="1" type="ORF">ACF05T_29560</name>
</gene>
<dbReference type="InterPro" id="IPR011009">
    <property type="entry name" value="Kinase-like_dom_sf"/>
</dbReference>
<proteinExistence type="predicted"/>
<dbReference type="InterPro" id="IPR006748">
    <property type="entry name" value="NH2Glyco/OHUrea_AB-resist_kin"/>
</dbReference>
<evidence type="ECO:0000313" key="2">
    <source>
        <dbReference type="Proteomes" id="UP001603013"/>
    </source>
</evidence>
<keyword evidence="2" id="KW-1185">Reference proteome</keyword>
<dbReference type="Proteomes" id="UP001603013">
    <property type="component" value="Unassembled WGS sequence"/>
</dbReference>
<evidence type="ECO:0000313" key="1">
    <source>
        <dbReference type="EMBL" id="MFF8280187.1"/>
    </source>
</evidence>
<dbReference type="SUPFAM" id="SSF56112">
    <property type="entry name" value="Protein kinase-like (PK-like)"/>
    <property type="match status" value="1"/>
</dbReference>